<dbReference type="AlphaFoldDB" id="A0AAN8S515"/>
<gene>
    <name evidence="1" type="ORF">RUM43_010748</name>
    <name evidence="2" type="ORF">RUM44_012898</name>
</gene>
<organism evidence="1 4">
    <name type="scientific">Polyplax serrata</name>
    <name type="common">Common mouse louse</name>
    <dbReference type="NCBI Taxonomy" id="468196"/>
    <lineage>
        <taxon>Eukaryota</taxon>
        <taxon>Metazoa</taxon>
        <taxon>Ecdysozoa</taxon>
        <taxon>Arthropoda</taxon>
        <taxon>Hexapoda</taxon>
        <taxon>Insecta</taxon>
        <taxon>Pterygota</taxon>
        <taxon>Neoptera</taxon>
        <taxon>Paraneoptera</taxon>
        <taxon>Psocodea</taxon>
        <taxon>Troctomorpha</taxon>
        <taxon>Phthiraptera</taxon>
        <taxon>Anoplura</taxon>
        <taxon>Polyplacidae</taxon>
        <taxon>Polyplax</taxon>
    </lineage>
</organism>
<evidence type="ECO:0000313" key="1">
    <source>
        <dbReference type="EMBL" id="KAK6637074.1"/>
    </source>
</evidence>
<sequence length="81" mass="9450">MAGNPTRLEKRHDRSEDIRLSKVRCKNELSLAVEMTGHNDWHDKAVQFQIPQTDGKNCKRRLTGVCHLDDRKNPLDDERKP</sequence>
<dbReference type="EMBL" id="JAWJWF010000001">
    <property type="protein sequence ID" value="KAK6641189.1"/>
    <property type="molecule type" value="Genomic_DNA"/>
</dbReference>
<name>A0AAN8S515_POLSC</name>
<dbReference type="Proteomes" id="UP001359485">
    <property type="component" value="Unassembled WGS sequence"/>
</dbReference>
<evidence type="ECO:0000313" key="3">
    <source>
        <dbReference type="Proteomes" id="UP001359485"/>
    </source>
</evidence>
<dbReference type="EMBL" id="JAWJWE010000004">
    <property type="protein sequence ID" value="KAK6637074.1"/>
    <property type="molecule type" value="Genomic_DNA"/>
</dbReference>
<reference evidence="1 4" key="1">
    <citation type="submission" date="2023-10" db="EMBL/GenBank/DDBJ databases">
        <title>Genomes of two closely related lineages of the louse Polyplax serrata with different host specificities.</title>
        <authorList>
            <person name="Martinu J."/>
            <person name="Tarabai H."/>
            <person name="Stefka J."/>
            <person name="Hypsa V."/>
        </authorList>
    </citation>
    <scope>NUCLEOTIDE SEQUENCE [LARGE SCALE GENOMIC DNA]</scope>
    <source>
        <strain evidence="2">98ZLc_SE</strain>
        <strain evidence="1">HR10_N</strain>
    </source>
</reference>
<keyword evidence="3" id="KW-1185">Reference proteome</keyword>
<evidence type="ECO:0000313" key="2">
    <source>
        <dbReference type="EMBL" id="KAK6641189.1"/>
    </source>
</evidence>
<evidence type="ECO:0000313" key="4">
    <source>
        <dbReference type="Proteomes" id="UP001372834"/>
    </source>
</evidence>
<comment type="caution">
    <text evidence="1">The sequence shown here is derived from an EMBL/GenBank/DDBJ whole genome shotgun (WGS) entry which is preliminary data.</text>
</comment>
<dbReference type="Proteomes" id="UP001372834">
    <property type="component" value="Unassembled WGS sequence"/>
</dbReference>
<accession>A0AAN8S515</accession>
<proteinExistence type="predicted"/>
<protein>
    <submittedName>
        <fullName evidence="1">Uncharacterized protein</fullName>
    </submittedName>
</protein>